<feature type="non-terminal residue" evidence="1">
    <location>
        <position position="156"/>
    </location>
</feature>
<dbReference type="InterPro" id="IPR012337">
    <property type="entry name" value="RNaseH-like_sf"/>
</dbReference>
<proteinExistence type="predicted"/>
<dbReference type="OrthoDB" id="3172935at2759"/>
<dbReference type="Proteomes" id="UP000724874">
    <property type="component" value="Unassembled WGS sequence"/>
</dbReference>
<accession>A0A9P5NCX8</accession>
<reference evidence="1" key="1">
    <citation type="submission" date="2020-11" db="EMBL/GenBank/DDBJ databases">
        <authorList>
            <consortium name="DOE Joint Genome Institute"/>
            <person name="Ahrendt S."/>
            <person name="Riley R."/>
            <person name="Andreopoulos W."/>
            <person name="LaButti K."/>
            <person name="Pangilinan J."/>
            <person name="Ruiz-duenas F.J."/>
            <person name="Barrasa J.M."/>
            <person name="Sanchez-Garcia M."/>
            <person name="Camarero S."/>
            <person name="Miyauchi S."/>
            <person name="Serrano A."/>
            <person name="Linde D."/>
            <person name="Babiker R."/>
            <person name="Drula E."/>
            <person name="Ayuso-Fernandez I."/>
            <person name="Pacheco R."/>
            <person name="Padilla G."/>
            <person name="Ferreira P."/>
            <person name="Barriuso J."/>
            <person name="Kellner H."/>
            <person name="Castanera R."/>
            <person name="Alfaro M."/>
            <person name="Ramirez L."/>
            <person name="Pisabarro A.G."/>
            <person name="Kuo A."/>
            <person name="Tritt A."/>
            <person name="Lipzen A."/>
            <person name="He G."/>
            <person name="Yan M."/>
            <person name="Ng V."/>
            <person name="Cullen D."/>
            <person name="Martin F."/>
            <person name="Rosso M.-N."/>
            <person name="Henrissat B."/>
            <person name="Hibbett D."/>
            <person name="Martinez A.T."/>
            <person name="Grigoriev I.V."/>
        </authorList>
    </citation>
    <scope>NUCLEOTIDE SEQUENCE</scope>
    <source>
        <strain evidence="1">AH 44721</strain>
    </source>
</reference>
<dbReference type="AlphaFoldDB" id="A0A9P5NCX8"/>
<keyword evidence="2" id="KW-1185">Reference proteome</keyword>
<dbReference type="SUPFAM" id="SSF53098">
    <property type="entry name" value="Ribonuclease H-like"/>
    <property type="match status" value="1"/>
</dbReference>
<evidence type="ECO:0000313" key="2">
    <source>
        <dbReference type="Proteomes" id="UP000724874"/>
    </source>
</evidence>
<feature type="non-terminal residue" evidence="1">
    <location>
        <position position="1"/>
    </location>
</feature>
<evidence type="ECO:0000313" key="1">
    <source>
        <dbReference type="EMBL" id="KAF8882752.1"/>
    </source>
</evidence>
<sequence>IHSSSLRCQQFSRIVKSLCGEDLQLLRDVDTRWSSAFLMIERALFLEEAIDKFLNIPEFQELEKFRLSNQDWNALGTAREILLVPFAFQQCLSAEKTPTLCDAIPSFEAMIQAWTDYQKEFYDDPEYDVIQKGLDKLMAYREHTELVPAYVISMSE</sequence>
<name>A0A9P5NCX8_GYMJU</name>
<dbReference type="EMBL" id="JADNYJ010000120">
    <property type="protein sequence ID" value="KAF8882752.1"/>
    <property type="molecule type" value="Genomic_DNA"/>
</dbReference>
<protein>
    <submittedName>
        <fullName evidence="1">Uncharacterized protein</fullName>
    </submittedName>
</protein>
<gene>
    <name evidence="1" type="ORF">CPB84DRAFT_1636993</name>
</gene>
<organism evidence="1 2">
    <name type="scientific">Gymnopilus junonius</name>
    <name type="common">Spectacular rustgill mushroom</name>
    <name type="synonym">Gymnopilus spectabilis subsp. junonius</name>
    <dbReference type="NCBI Taxonomy" id="109634"/>
    <lineage>
        <taxon>Eukaryota</taxon>
        <taxon>Fungi</taxon>
        <taxon>Dikarya</taxon>
        <taxon>Basidiomycota</taxon>
        <taxon>Agaricomycotina</taxon>
        <taxon>Agaricomycetes</taxon>
        <taxon>Agaricomycetidae</taxon>
        <taxon>Agaricales</taxon>
        <taxon>Agaricineae</taxon>
        <taxon>Hymenogastraceae</taxon>
        <taxon>Gymnopilus</taxon>
    </lineage>
</organism>
<comment type="caution">
    <text evidence="1">The sequence shown here is derived from an EMBL/GenBank/DDBJ whole genome shotgun (WGS) entry which is preliminary data.</text>
</comment>